<proteinExistence type="predicted"/>
<organism evidence="1 2">
    <name type="scientific">Mycena chlorophos</name>
    <name type="common">Agaric fungus</name>
    <name type="synonym">Agaricus chlorophos</name>
    <dbReference type="NCBI Taxonomy" id="658473"/>
    <lineage>
        <taxon>Eukaryota</taxon>
        <taxon>Fungi</taxon>
        <taxon>Dikarya</taxon>
        <taxon>Basidiomycota</taxon>
        <taxon>Agaricomycotina</taxon>
        <taxon>Agaricomycetes</taxon>
        <taxon>Agaricomycetidae</taxon>
        <taxon>Agaricales</taxon>
        <taxon>Marasmiineae</taxon>
        <taxon>Mycenaceae</taxon>
        <taxon>Mycena</taxon>
    </lineage>
</organism>
<gene>
    <name evidence="1" type="ORF">HMN09_01039000</name>
</gene>
<protein>
    <submittedName>
        <fullName evidence="1">Uncharacterized protein</fullName>
    </submittedName>
</protein>
<evidence type="ECO:0000313" key="2">
    <source>
        <dbReference type="Proteomes" id="UP000613580"/>
    </source>
</evidence>
<comment type="caution">
    <text evidence="1">The sequence shown here is derived from an EMBL/GenBank/DDBJ whole genome shotgun (WGS) entry which is preliminary data.</text>
</comment>
<dbReference type="OrthoDB" id="2802356at2759"/>
<reference evidence="1" key="1">
    <citation type="submission" date="2020-05" db="EMBL/GenBank/DDBJ databases">
        <title>Mycena genomes resolve the evolution of fungal bioluminescence.</title>
        <authorList>
            <person name="Tsai I.J."/>
        </authorList>
    </citation>
    <scope>NUCLEOTIDE SEQUENCE</scope>
    <source>
        <strain evidence="1">110903Hualien_Pintung</strain>
    </source>
</reference>
<evidence type="ECO:0000313" key="1">
    <source>
        <dbReference type="EMBL" id="KAF7298172.1"/>
    </source>
</evidence>
<sequence length="380" mass="42273">MSYSHYRQNTPGWGTNPQFTQPLAPTFQPQPQWSGSDFYNAHAVNPDPSLYDHAWNNVRQYSGSSSELGVGVHEAKVHHKRAYGGLGDLNELSRFPENLGHAAAYEAYRTWIHNSSMYEPLSGDMERQREGLIGLAVAEASRLLQFTNRSMDPYARTSASDAAAATASILFQRKYREREEGEYHRSRSRTRRGSIGSYDEQYASDNFLTLPSGHRSRSRQRSLSPMMYPSSQLPGSTAPMGASSVFSTGPTYPTGTPYPSQSQLPPYNQSSPYLGQYGSVPNQAYGSLSNNYAMPVAQSYSVPALVPAGTRQRSVSMSVPGYGVAQPQVQYAGAVPVQYVHARQPQTIIVGSGHRKHHHHHHSKKSKRSRSIDYPRHSRY</sequence>
<name>A0A146ICY2_MYCCL</name>
<dbReference type="AlphaFoldDB" id="A0A146ICY2"/>
<accession>A0A146ICY2</accession>
<dbReference type="Proteomes" id="UP000613580">
    <property type="component" value="Unassembled WGS sequence"/>
</dbReference>
<dbReference type="EMBL" id="JACAZE010000015">
    <property type="protein sequence ID" value="KAF7298172.1"/>
    <property type="molecule type" value="Genomic_DNA"/>
</dbReference>
<keyword evidence="2" id="KW-1185">Reference proteome</keyword>